<dbReference type="HOGENOM" id="CLU_023194_10_2_5"/>
<evidence type="ECO:0000313" key="3">
    <source>
        <dbReference type="EMBL" id="AIQ93021.1"/>
    </source>
</evidence>
<dbReference type="PANTHER" id="PTHR43377">
    <property type="entry name" value="BILIVERDIN REDUCTASE A"/>
    <property type="match status" value="1"/>
</dbReference>
<dbReference type="PANTHER" id="PTHR43377:SF6">
    <property type="entry name" value="GFO_IDH_MOCA-LIKE OXIDOREDUCTASE N-TERMINAL DOMAIN-CONTAINING PROTEIN"/>
    <property type="match status" value="1"/>
</dbReference>
<protein>
    <submittedName>
        <fullName evidence="3">Oxidoreductase</fullName>
    </submittedName>
</protein>
<proteinExistence type="predicted"/>
<name>A0A089NYJ1_9HYPH</name>
<keyword evidence="4" id="KW-1185">Reference proteome</keyword>
<evidence type="ECO:0000313" key="4">
    <source>
        <dbReference type="Proteomes" id="UP000029492"/>
    </source>
</evidence>
<dbReference type="InterPro" id="IPR051450">
    <property type="entry name" value="Gfo/Idh/MocA_Oxidoreductases"/>
</dbReference>
<dbReference type="InterPro" id="IPR000683">
    <property type="entry name" value="Gfo/Idh/MocA-like_OxRdtase_N"/>
</dbReference>
<evidence type="ECO:0000259" key="1">
    <source>
        <dbReference type="Pfam" id="PF01408"/>
    </source>
</evidence>
<sequence>MISIGIVGYGYWGPNLARCTSESERCQLVAIADQSPAALARAGKRYPAVQLHQDWRDLVADPAIDAVMVATPVSSHFEIAINALRAGKHVFIEKPITPSAFEARLLIEEAAKRNLRLMVDHTFVYTGAVEKIHELVTTDAIGDVFYYDSTRVNLGLFQRDVNVIWDLAVHDLAILDHILDLAPVAISASGTGHFSGRPENMAHLTVFYPRGVVAQINVNWLAPVKVRQTLIGGSKKMIVYNDLDPIEKVKVYDRGVTVGGGSDDITELMVSYRTGDMWSPHLSFREALIVEIEHFADSIENGTAPMTDGHSGLRVVEMLEAAMRSLRQNGAPIDLMPLARAS</sequence>
<dbReference type="Proteomes" id="UP000029492">
    <property type="component" value="Chromosome"/>
</dbReference>
<evidence type="ECO:0000259" key="2">
    <source>
        <dbReference type="Pfam" id="PF02894"/>
    </source>
</evidence>
<dbReference type="Gene3D" id="3.40.50.720">
    <property type="entry name" value="NAD(P)-binding Rossmann-like Domain"/>
    <property type="match status" value="1"/>
</dbReference>
<dbReference type="AlphaFoldDB" id="A0A089NYJ1"/>
<dbReference type="eggNOG" id="COG0673">
    <property type="taxonomic scope" value="Bacteria"/>
</dbReference>
<dbReference type="InterPro" id="IPR004104">
    <property type="entry name" value="Gfo/Idh/MocA-like_OxRdtase_C"/>
</dbReference>
<accession>A0A089NYJ1</accession>
<feature type="domain" description="Gfo/Idh/MocA-like oxidoreductase C-terminal" evidence="2">
    <location>
        <begin position="135"/>
        <end position="334"/>
    </location>
</feature>
<dbReference type="Pfam" id="PF01408">
    <property type="entry name" value="GFO_IDH_MocA"/>
    <property type="match status" value="1"/>
</dbReference>
<dbReference type="GO" id="GO:0000166">
    <property type="term" value="F:nucleotide binding"/>
    <property type="evidence" value="ECO:0007669"/>
    <property type="project" value="InterPro"/>
</dbReference>
<dbReference type="STRING" id="693986.MOC_5266"/>
<dbReference type="GeneID" id="96602587"/>
<dbReference type="Pfam" id="PF02894">
    <property type="entry name" value="GFO_IDH_MocA_C"/>
    <property type="match status" value="1"/>
</dbReference>
<dbReference type="Gene3D" id="3.30.360.10">
    <property type="entry name" value="Dihydrodipicolinate Reductase, domain 2"/>
    <property type="match status" value="1"/>
</dbReference>
<reference evidence="3 4" key="1">
    <citation type="journal article" date="2014" name="PLoS ONE">
        <title>Genome Information of Methylobacterium oryzae, a Plant-Probiotic Methylotroph in the Phyllosphere.</title>
        <authorList>
            <person name="Kwak M.J."/>
            <person name="Jeong H."/>
            <person name="Madhaiyan M."/>
            <person name="Lee Y."/>
            <person name="Sa T.M."/>
            <person name="Oh T.K."/>
            <person name="Kim J.F."/>
        </authorList>
    </citation>
    <scope>NUCLEOTIDE SEQUENCE [LARGE SCALE GENOMIC DNA]</scope>
    <source>
        <strain evidence="3 4">CBMB20</strain>
    </source>
</reference>
<gene>
    <name evidence="3" type="ORF">MOC_5266</name>
</gene>
<dbReference type="RefSeq" id="WP_043379174.1">
    <property type="nucleotide sequence ID" value="NZ_CP003811.1"/>
</dbReference>
<dbReference type="InterPro" id="IPR036291">
    <property type="entry name" value="NAD(P)-bd_dom_sf"/>
</dbReference>
<organism evidence="3 4">
    <name type="scientific">Methylobacterium oryzae CBMB20</name>
    <dbReference type="NCBI Taxonomy" id="693986"/>
    <lineage>
        <taxon>Bacteria</taxon>
        <taxon>Pseudomonadati</taxon>
        <taxon>Pseudomonadota</taxon>
        <taxon>Alphaproteobacteria</taxon>
        <taxon>Hyphomicrobiales</taxon>
        <taxon>Methylobacteriaceae</taxon>
        <taxon>Methylobacterium</taxon>
    </lineage>
</organism>
<feature type="domain" description="Gfo/Idh/MocA-like oxidoreductase N-terminal" evidence="1">
    <location>
        <begin position="2"/>
        <end position="121"/>
    </location>
</feature>
<dbReference type="SUPFAM" id="SSF51735">
    <property type="entry name" value="NAD(P)-binding Rossmann-fold domains"/>
    <property type="match status" value="1"/>
</dbReference>
<dbReference type="EMBL" id="CP003811">
    <property type="protein sequence ID" value="AIQ93021.1"/>
    <property type="molecule type" value="Genomic_DNA"/>
</dbReference>
<dbReference type="KEGG" id="mor:MOC_5266"/>
<dbReference type="SUPFAM" id="SSF55347">
    <property type="entry name" value="Glyceraldehyde-3-phosphate dehydrogenase-like, C-terminal domain"/>
    <property type="match status" value="1"/>
</dbReference>